<dbReference type="Pfam" id="PF00860">
    <property type="entry name" value="Xan_ur_permease"/>
    <property type="match status" value="1"/>
</dbReference>
<evidence type="ECO:0000256" key="6">
    <source>
        <dbReference type="ARBA" id="ARBA00023136"/>
    </source>
</evidence>
<dbReference type="PROSITE" id="PS01116">
    <property type="entry name" value="XANTH_URACIL_PERMASE"/>
    <property type="match status" value="1"/>
</dbReference>
<feature type="transmembrane region" description="Helical" evidence="7">
    <location>
        <begin position="298"/>
        <end position="318"/>
    </location>
</feature>
<dbReference type="NCBIfam" id="TIGR00801">
    <property type="entry name" value="ncs2"/>
    <property type="match status" value="1"/>
</dbReference>
<dbReference type="Proteomes" id="UP000248395">
    <property type="component" value="Unassembled WGS sequence"/>
</dbReference>
<proteinExistence type="inferred from homology"/>
<feature type="transmembrane region" description="Helical" evidence="7">
    <location>
        <begin position="34"/>
        <end position="50"/>
    </location>
</feature>
<protein>
    <submittedName>
        <fullName evidence="8">Uracil permease</fullName>
    </submittedName>
</protein>
<dbReference type="PANTHER" id="PTHR42810">
    <property type="entry name" value="PURINE PERMEASE C1399.01C-RELATED"/>
    <property type="match status" value="1"/>
</dbReference>
<feature type="transmembrane region" description="Helical" evidence="7">
    <location>
        <begin position="324"/>
        <end position="346"/>
    </location>
</feature>
<comment type="subcellular location">
    <subcellularLocation>
        <location evidence="1">Membrane</location>
        <topology evidence="1">Multi-pass membrane protein</topology>
    </subcellularLocation>
</comment>
<gene>
    <name evidence="8" type="ORF">DFR38_11752</name>
</gene>
<comment type="similarity">
    <text evidence="2">Belongs to the nucleobase:cation symporter-2 (NCS2) (TC 2.A.40) family.</text>
</comment>
<keyword evidence="6 7" id="KW-0472">Membrane</keyword>
<evidence type="ECO:0000256" key="2">
    <source>
        <dbReference type="ARBA" id="ARBA00008821"/>
    </source>
</evidence>
<feature type="transmembrane region" description="Helical" evidence="7">
    <location>
        <begin position="80"/>
        <end position="98"/>
    </location>
</feature>
<keyword evidence="4 7" id="KW-0812">Transmembrane</keyword>
<evidence type="ECO:0000256" key="3">
    <source>
        <dbReference type="ARBA" id="ARBA00022448"/>
    </source>
</evidence>
<dbReference type="GO" id="GO:0042907">
    <property type="term" value="F:xanthine transmembrane transporter activity"/>
    <property type="evidence" value="ECO:0007669"/>
    <property type="project" value="TreeGrafter"/>
</dbReference>
<feature type="transmembrane region" description="Helical" evidence="7">
    <location>
        <begin position="7"/>
        <end position="28"/>
    </location>
</feature>
<comment type="caution">
    <text evidence="8">The sequence shown here is derived from an EMBL/GenBank/DDBJ whole genome shotgun (WGS) entry which is preliminary data.</text>
</comment>
<reference evidence="8 9" key="1">
    <citation type="submission" date="2018-05" db="EMBL/GenBank/DDBJ databases">
        <title>Genomic Encyclopedia of Type Strains, Phase IV (KMG-IV): sequencing the most valuable type-strain genomes for metagenomic binning, comparative biology and taxonomic classification.</title>
        <authorList>
            <person name="Goeker M."/>
        </authorList>
    </citation>
    <scope>NUCLEOTIDE SEQUENCE [LARGE SCALE GENOMIC DNA]</scope>
    <source>
        <strain evidence="8 9">DSM 25134</strain>
    </source>
</reference>
<evidence type="ECO:0000313" key="9">
    <source>
        <dbReference type="Proteomes" id="UP000248395"/>
    </source>
</evidence>
<dbReference type="GO" id="GO:0005886">
    <property type="term" value="C:plasma membrane"/>
    <property type="evidence" value="ECO:0007669"/>
    <property type="project" value="TreeGrafter"/>
</dbReference>
<dbReference type="OrthoDB" id="9779092at2"/>
<evidence type="ECO:0000256" key="5">
    <source>
        <dbReference type="ARBA" id="ARBA00022989"/>
    </source>
</evidence>
<dbReference type="PANTHER" id="PTHR42810:SF2">
    <property type="entry name" value="PURINE PERMEASE C1399.01C-RELATED"/>
    <property type="match status" value="1"/>
</dbReference>
<evidence type="ECO:0000256" key="1">
    <source>
        <dbReference type="ARBA" id="ARBA00004141"/>
    </source>
</evidence>
<feature type="transmembrane region" description="Helical" evidence="7">
    <location>
        <begin position="151"/>
        <end position="168"/>
    </location>
</feature>
<dbReference type="EMBL" id="QJKC01000017">
    <property type="protein sequence ID" value="PXX42845.1"/>
    <property type="molecule type" value="Genomic_DNA"/>
</dbReference>
<organism evidence="8 9">
    <name type="scientific">Aquitalea magnusonii</name>
    <dbReference type="NCBI Taxonomy" id="332411"/>
    <lineage>
        <taxon>Bacteria</taxon>
        <taxon>Pseudomonadati</taxon>
        <taxon>Pseudomonadota</taxon>
        <taxon>Betaproteobacteria</taxon>
        <taxon>Neisseriales</taxon>
        <taxon>Chromobacteriaceae</taxon>
        <taxon>Aquitalea</taxon>
    </lineage>
</organism>
<accession>A0A318J4X8</accession>
<keyword evidence="5 7" id="KW-1133">Transmembrane helix</keyword>
<evidence type="ECO:0000256" key="7">
    <source>
        <dbReference type="SAM" id="Phobius"/>
    </source>
</evidence>
<keyword evidence="3" id="KW-0813">Transport</keyword>
<dbReference type="InterPro" id="IPR006042">
    <property type="entry name" value="Xan_ur_permease"/>
</dbReference>
<keyword evidence="9" id="KW-1185">Reference proteome</keyword>
<feature type="transmembrane region" description="Helical" evidence="7">
    <location>
        <begin position="57"/>
        <end position="74"/>
    </location>
</feature>
<dbReference type="InterPro" id="IPR006043">
    <property type="entry name" value="NCS2"/>
</dbReference>
<feature type="transmembrane region" description="Helical" evidence="7">
    <location>
        <begin position="110"/>
        <end position="131"/>
    </location>
</feature>
<dbReference type="RefSeq" id="WP_059285537.1">
    <property type="nucleotide sequence ID" value="NZ_LNQU01000030.1"/>
</dbReference>
<sequence length="414" mass="43007">MFQHVKVAISGAQILFVAFGALVLVPLLTGLNPAMALLGAGIGTLLFQLCTGRQVPIFLGSSFAFIGPIIYSMHTWGQGATMFGLFAAGFMYFVFAAIVRWRGMELVNKLLPPVVIGPVIMIIGLSVATAASGMAMGQAGGKQIMPYETSMLLAAISLATTVIVSIYARGMFKLVPILAGVTVGYIAAAFLGVVDFAKLANAPWFAAPVFHSPEVNWSAALFMLPVAIAPSIEHIGGVMAIGGVTGKDFTKTPGLHRTLMGDGLGVCVAGLIGGPPVTTYAEVTGAVMITRNFNPVTMTWAAVFAICMAFFGKFNALLQSIPMPVMGGIMVLLFGTIASIGLKTLIEAKVDLMQPRNLVIISVVLTAGIGGLTLKLGGLELAGVGLCSILAMALNLILPKSAAHHDGIVEGQDI</sequence>
<feature type="transmembrane region" description="Helical" evidence="7">
    <location>
        <begin position="381"/>
        <end position="398"/>
    </location>
</feature>
<evidence type="ECO:0000256" key="4">
    <source>
        <dbReference type="ARBA" id="ARBA00022692"/>
    </source>
</evidence>
<evidence type="ECO:0000313" key="8">
    <source>
        <dbReference type="EMBL" id="PXX42845.1"/>
    </source>
</evidence>
<name>A0A318J4X8_9NEIS</name>
<feature type="transmembrane region" description="Helical" evidence="7">
    <location>
        <begin position="175"/>
        <end position="197"/>
    </location>
</feature>
<feature type="transmembrane region" description="Helical" evidence="7">
    <location>
        <begin position="358"/>
        <end position="375"/>
    </location>
</feature>
<feature type="transmembrane region" description="Helical" evidence="7">
    <location>
        <begin position="217"/>
        <end position="241"/>
    </location>
</feature>
<dbReference type="AlphaFoldDB" id="A0A318J4X8"/>